<dbReference type="Proteomes" id="UP001107558">
    <property type="component" value="Chromosome 1"/>
</dbReference>
<dbReference type="Gene3D" id="1.10.287.770">
    <property type="entry name" value="YojJ-like"/>
    <property type="match status" value="1"/>
</dbReference>
<dbReference type="GO" id="GO:0005886">
    <property type="term" value="C:plasma membrane"/>
    <property type="evidence" value="ECO:0007669"/>
    <property type="project" value="TreeGrafter"/>
</dbReference>
<evidence type="ECO:0000256" key="2">
    <source>
        <dbReference type="ARBA" id="ARBA00007193"/>
    </source>
</evidence>
<dbReference type="AlphaFoldDB" id="A0A9J6CPR7"/>
<evidence type="ECO:0000256" key="10">
    <source>
        <dbReference type="ARBA" id="ARBA00023201"/>
    </source>
</evidence>
<dbReference type="InterPro" id="IPR001873">
    <property type="entry name" value="ENaC"/>
</dbReference>
<gene>
    <name evidence="15" type="ORF">PVAND_013132</name>
</gene>
<evidence type="ECO:0000256" key="6">
    <source>
        <dbReference type="ARBA" id="ARBA00022989"/>
    </source>
</evidence>
<keyword evidence="9 14" id="KW-0472">Membrane</keyword>
<dbReference type="PRINTS" id="PR01078">
    <property type="entry name" value="AMINACHANNEL"/>
</dbReference>
<keyword evidence="10 12" id="KW-0739">Sodium transport</keyword>
<evidence type="ECO:0000256" key="5">
    <source>
        <dbReference type="ARBA" id="ARBA00022692"/>
    </source>
</evidence>
<feature type="compositionally biased region" description="Polar residues" evidence="13">
    <location>
        <begin position="1"/>
        <end position="11"/>
    </location>
</feature>
<proteinExistence type="inferred from homology"/>
<keyword evidence="4 12" id="KW-0894">Sodium channel</keyword>
<dbReference type="OrthoDB" id="6502088at2759"/>
<keyword evidence="6 14" id="KW-1133">Transmembrane helix</keyword>
<keyword evidence="7" id="KW-0915">Sodium</keyword>
<dbReference type="Pfam" id="PF00858">
    <property type="entry name" value="ASC"/>
    <property type="match status" value="1"/>
</dbReference>
<organism evidence="15 16">
    <name type="scientific">Polypedilum vanderplanki</name>
    <name type="common">Sleeping chironomid midge</name>
    <dbReference type="NCBI Taxonomy" id="319348"/>
    <lineage>
        <taxon>Eukaryota</taxon>
        <taxon>Metazoa</taxon>
        <taxon>Ecdysozoa</taxon>
        <taxon>Arthropoda</taxon>
        <taxon>Hexapoda</taxon>
        <taxon>Insecta</taxon>
        <taxon>Pterygota</taxon>
        <taxon>Neoptera</taxon>
        <taxon>Endopterygota</taxon>
        <taxon>Diptera</taxon>
        <taxon>Nematocera</taxon>
        <taxon>Chironomoidea</taxon>
        <taxon>Chironomidae</taxon>
        <taxon>Chironominae</taxon>
        <taxon>Polypedilum</taxon>
        <taxon>Polypedilum</taxon>
    </lineage>
</organism>
<evidence type="ECO:0000256" key="13">
    <source>
        <dbReference type="SAM" id="MobiDB-lite"/>
    </source>
</evidence>
<feature type="transmembrane region" description="Helical" evidence="14">
    <location>
        <begin position="115"/>
        <end position="136"/>
    </location>
</feature>
<comment type="similarity">
    <text evidence="2 12">Belongs to the amiloride-sensitive sodium channel (TC 1.A.6) family.</text>
</comment>
<keyword evidence="5 12" id="KW-0812">Transmembrane</keyword>
<keyword evidence="11 12" id="KW-0407">Ion channel</keyword>
<evidence type="ECO:0000256" key="11">
    <source>
        <dbReference type="ARBA" id="ARBA00023303"/>
    </source>
</evidence>
<protein>
    <submittedName>
        <fullName evidence="15">Uncharacterized protein</fullName>
    </submittedName>
</protein>
<sequence length="567" mass="65392">MARMNEGSNIQSDRHQQQQGEKPKKFLKFFNKNSDPVEKTQKKRVKVLVPKDENLKKPKFAGNVLLTNPKTYIKDSTLKRILDVIIDTFYEFAGITKVNGMYYLRRFVTHGFQRFLWSCIMLSLFSFAITLVFLLYRRFLQSPTIVTIDAPIPIHDIPFPAVTICHPQNVMEYKSKEFLERAKLPLGLTREYAMKILPLLGGFTERFWIEPRTEDLELIDQFLVANNMTVEDAIDRLGTVCNDFILVCVFAGKSFPCFQEHPFMTFVESYSYLGSCCSFNYHPKMTDGSEVFKSNFFGINGGLTIIGTGRPQASDGRSGAIYSEGFVIIVHHPNDFAVEKAPTTFANLKKETFVDVTPIYSLCTDQVLALDFDRRKCIIPSDLNSDHYRQPECMLNCLRDHIYTHCNCHPFNLPRESNSSKFIRDCIATDVACFSEHYFEFKQIVCSHCYPSCTDVVYKTTSFKMNLDKIENSIDSLYTQINITNMEFIVRVFYGGQTVQVNKKIIAMSWISLLSNLGGSFSLCLGMSILSICEIFYFIFVRMVKHYKRIFRVGPVIPKFRNYPQKY</sequence>
<evidence type="ECO:0000256" key="8">
    <source>
        <dbReference type="ARBA" id="ARBA00023065"/>
    </source>
</evidence>
<evidence type="ECO:0000313" key="16">
    <source>
        <dbReference type="Proteomes" id="UP001107558"/>
    </source>
</evidence>
<evidence type="ECO:0000256" key="12">
    <source>
        <dbReference type="RuleBase" id="RU000679"/>
    </source>
</evidence>
<keyword evidence="16" id="KW-1185">Reference proteome</keyword>
<accession>A0A9J6CPR7</accession>
<evidence type="ECO:0000256" key="4">
    <source>
        <dbReference type="ARBA" id="ARBA00022461"/>
    </source>
</evidence>
<dbReference type="EMBL" id="JADBJN010000001">
    <property type="protein sequence ID" value="KAG5683871.1"/>
    <property type="molecule type" value="Genomic_DNA"/>
</dbReference>
<feature type="transmembrane region" description="Helical" evidence="14">
    <location>
        <begin position="517"/>
        <end position="540"/>
    </location>
</feature>
<feature type="region of interest" description="Disordered" evidence="13">
    <location>
        <begin position="1"/>
        <end position="22"/>
    </location>
</feature>
<dbReference type="Gene3D" id="2.60.470.10">
    <property type="entry name" value="Acid-sensing ion channels like domains"/>
    <property type="match status" value="1"/>
</dbReference>
<evidence type="ECO:0000256" key="9">
    <source>
        <dbReference type="ARBA" id="ARBA00023136"/>
    </source>
</evidence>
<comment type="subcellular location">
    <subcellularLocation>
        <location evidence="1">Membrane</location>
        <topology evidence="1">Multi-pass membrane protein</topology>
    </subcellularLocation>
</comment>
<evidence type="ECO:0000256" key="3">
    <source>
        <dbReference type="ARBA" id="ARBA00022448"/>
    </source>
</evidence>
<comment type="caution">
    <text evidence="15">The sequence shown here is derived from an EMBL/GenBank/DDBJ whole genome shotgun (WGS) entry which is preliminary data.</text>
</comment>
<evidence type="ECO:0000256" key="1">
    <source>
        <dbReference type="ARBA" id="ARBA00004141"/>
    </source>
</evidence>
<keyword evidence="3 12" id="KW-0813">Transport</keyword>
<feature type="compositionally biased region" description="Basic and acidic residues" evidence="13">
    <location>
        <begin position="12"/>
        <end position="22"/>
    </location>
</feature>
<reference evidence="15" key="1">
    <citation type="submission" date="2021-03" db="EMBL/GenBank/DDBJ databases">
        <title>Chromosome level genome of the anhydrobiotic midge Polypedilum vanderplanki.</title>
        <authorList>
            <person name="Yoshida Y."/>
            <person name="Kikawada T."/>
            <person name="Gusev O."/>
        </authorList>
    </citation>
    <scope>NUCLEOTIDE SEQUENCE</scope>
    <source>
        <strain evidence="15">NIAS01</strain>
        <tissue evidence="15">Whole body or cell culture</tissue>
    </source>
</reference>
<dbReference type="PANTHER" id="PTHR11690:SF263">
    <property type="entry name" value="PICKPOCKET 6"/>
    <property type="match status" value="1"/>
</dbReference>
<name>A0A9J6CPR7_POLVA</name>
<dbReference type="PANTHER" id="PTHR11690">
    <property type="entry name" value="AMILORIDE-SENSITIVE SODIUM CHANNEL-RELATED"/>
    <property type="match status" value="1"/>
</dbReference>
<evidence type="ECO:0000256" key="7">
    <source>
        <dbReference type="ARBA" id="ARBA00023053"/>
    </source>
</evidence>
<evidence type="ECO:0000256" key="14">
    <source>
        <dbReference type="SAM" id="Phobius"/>
    </source>
</evidence>
<dbReference type="GO" id="GO:0015280">
    <property type="term" value="F:ligand-gated sodium channel activity"/>
    <property type="evidence" value="ECO:0007669"/>
    <property type="project" value="TreeGrafter"/>
</dbReference>
<keyword evidence="8 12" id="KW-0406">Ion transport</keyword>
<evidence type="ECO:0000313" key="15">
    <source>
        <dbReference type="EMBL" id="KAG5683871.1"/>
    </source>
</evidence>